<evidence type="ECO:0000313" key="8">
    <source>
        <dbReference type="EMBL" id="MDT0378937.1"/>
    </source>
</evidence>
<sequence>MAWQTLRVLRDRNAGLYLGGVLVSGFGDSAMALAAGIWVKVLTGSDGLAALVTFCFWLPALAGPALGALADRLPRRRLMVAVHLLLAATLLLPLLVHAPHDTWLLFAVLTLVGTGAVVSDAAEAALVPAVVPPELRGDLNGLVRTVTESAKLLAPLAGAALFTAFGGHAVALLDAVTFVLAAAAFALIRLPRRHPPAATPPPPDGTRTTGTAAGARYLWGHPALRPLVLTGGTAMAAAGLSSAATFALIDHALDRAPAFAGVLTAVQGAGSVAVGLCTGALLRRFPERRVVVCTVVVFAVGLLARATPSTPAVLAGSLLIGVGLPVPLIAAMTAVQRETPDHLVGRVAATAHTLLYVPTGIALLIGSAMVATLDHRVQMGTAAALTLAAAAALSRTRHGPS</sequence>
<evidence type="ECO:0000259" key="7">
    <source>
        <dbReference type="PROSITE" id="PS50850"/>
    </source>
</evidence>
<keyword evidence="4 6" id="KW-1133">Transmembrane helix</keyword>
<evidence type="ECO:0000256" key="3">
    <source>
        <dbReference type="ARBA" id="ARBA00022692"/>
    </source>
</evidence>
<dbReference type="PANTHER" id="PTHR23513">
    <property type="entry name" value="INTEGRAL MEMBRANE EFFLUX PROTEIN-RELATED"/>
    <property type="match status" value="1"/>
</dbReference>
<feature type="transmembrane region" description="Helical" evidence="6">
    <location>
        <begin position="16"/>
        <end position="41"/>
    </location>
</feature>
<dbReference type="Pfam" id="PF07690">
    <property type="entry name" value="MFS_1"/>
    <property type="match status" value="1"/>
</dbReference>
<dbReference type="CDD" id="cd06173">
    <property type="entry name" value="MFS_MefA_like"/>
    <property type="match status" value="1"/>
</dbReference>
<evidence type="ECO:0000313" key="9">
    <source>
        <dbReference type="Proteomes" id="UP001183414"/>
    </source>
</evidence>
<dbReference type="PANTHER" id="PTHR23513:SF6">
    <property type="entry name" value="MAJOR FACILITATOR SUPERFAMILY ASSOCIATED DOMAIN-CONTAINING PROTEIN"/>
    <property type="match status" value="1"/>
</dbReference>
<evidence type="ECO:0000256" key="1">
    <source>
        <dbReference type="ARBA" id="ARBA00004651"/>
    </source>
</evidence>
<dbReference type="InterPro" id="IPR011701">
    <property type="entry name" value="MFS"/>
</dbReference>
<evidence type="ECO:0000256" key="6">
    <source>
        <dbReference type="SAM" id="Phobius"/>
    </source>
</evidence>
<feature type="transmembrane region" description="Helical" evidence="6">
    <location>
        <begin position="347"/>
        <end position="371"/>
    </location>
</feature>
<evidence type="ECO:0000256" key="5">
    <source>
        <dbReference type="ARBA" id="ARBA00023136"/>
    </source>
</evidence>
<feature type="transmembrane region" description="Helical" evidence="6">
    <location>
        <begin position="312"/>
        <end position="335"/>
    </location>
</feature>
<keyword evidence="9" id="KW-1185">Reference proteome</keyword>
<name>A0ABU2NR46_9ACTN</name>
<organism evidence="8 9">
    <name type="scientific">Streptomyces hazeniae</name>
    <dbReference type="NCBI Taxonomy" id="3075538"/>
    <lineage>
        <taxon>Bacteria</taxon>
        <taxon>Bacillati</taxon>
        <taxon>Actinomycetota</taxon>
        <taxon>Actinomycetes</taxon>
        <taxon>Kitasatosporales</taxon>
        <taxon>Streptomycetaceae</taxon>
        <taxon>Streptomyces</taxon>
    </lineage>
</organism>
<accession>A0ABU2NR46</accession>
<feature type="domain" description="Major facilitator superfamily (MFS) profile" evidence="7">
    <location>
        <begin position="13"/>
        <end position="401"/>
    </location>
</feature>
<dbReference type="InterPro" id="IPR036259">
    <property type="entry name" value="MFS_trans_sf"/>
</dbReference>
<keyword evidence="5 6" id="KW-0472">Membrane</keyword>
<comment type="subcellular location">
    <subcellularLocation>
        <location evidence="1">Cell membrane</location>
        <topology evidence="1">Multi-pass membrane protein</topology>
    </subcellularLocation>
</comment>
<evidence type="ECO:0000256" key="2">
    <source>
        <dbReference type="ARBA" id="ARBA00022475"/>
    </source>
</evidence>
<evidence type="ECO:0000256" key="4">
    <source>
        <dbReference type="ARBA" id="ARBA00022989"/>
    </source>
</evidence>
<proteinExistence type="predicted"/>
<feature type="transmembrane region" description="Helical" evidence="6">
    <location>
        <begin position="261"/>
        <end position="282"/>
    </location>
</feature>
<feature type="transmembrane region" description="Helical" evidence="6">
    <location>
        <begin position="226"/>
        <end position="249"/>
    </location>
</feature>
<feature type="transmembrane region" description="Helical" evidence="6">
    <location>
        <begin position="78"/>
        <end position="97"/>
    </location>
</feature>
<dbReference type="Gene3D" id="1.20.1250.20">
    <property type="entry name" value="MFS general substrate transporter like domains"/>
    <property type="match status" value="1"/>
</dbReference>
<gene>
    <name evidence="8" type="ORF">RM572_09150</name>
</gene>
<comment type="caution">
    <text evidence="8">The sequence shown here is derived from an EMBL/GenBank/DDBJ whole genome shotgun (WGS) entry which is preliminary data.</text>
</comment>
<reference evidence="9" key="1">
    <citation type="submission" date="2023-07" db="EMBL/GenBank/DDBJ databases">
        <title>30 novel species of actinomycetes from the DSMZ collection.</title>
        <authorList>
            <person name="Nouioui I."/>
        </authorList>
    </citation>
    <scope>NUCLEOTIDE SEQUENCE [LARGE SCALE GENOMIC DNA]</scope>
    <source>
        <strain evidence="9">DSM 42041</strain>
    </source>
</reference>
<feature type="transmembrane region" description="Helical" evidence="6">
    <location>
        <begin position="175"/>
        <end position="191"/>
    </location>
</feature>
<keyword evidence="2" id="KW-1003">Cell membrane</keyword>
<feature type="transmembrane region" description="Helical" evidence="6">
    <location>
        <begin position="289"/>
        <end position="306"/>
    </location>
</feature>
<dbReference type="InterPro" id="IPR020846">
    <property type="entry name" value="MFS_dom"/>
</dbReference>
<feature type="transmembrane region" description="Helical" evidence="6">
    <location>
        <begin position="47"/>
        <end position="66"/>
    </location>
</feature>
<protein>
    <submittedName>
        <fullName evidence="8">MFS transporter</fullName>
    </submittedName>
</protein>
<keyword evidence="3 6" id="KW-0812">Transmembrane</keyword>
<dbReference type="EMBL" id="JAVREQ010000006">
    <property type="protein sequence ID" value="MDT0378937.1"/>
    <property type="molecule type" value="Genomic_DNA"/>
</dbReference>
<dbReference type="PROSITE" id="PS50850">
    <property type="entry name" value="MFS"/>
    <property type="match status" value="1"/>
</dbReference>
<dbReference type="Proteomes" id="UP001183414">
    <property type="component" value="Unassembled WGS sequence"/>
</dbReference>
<dbReference type="RefSeq" id="WP_311672767.1">
    <property type="nucleotide sequence ID" value="NZ_JAVREQ010000006.1"/>
</dbReference>
<dbReference type="SUPFAM" id="SSF103473">
    <property type="entry name" value="MFS general substrate transporter"/>
    <property type="match status" value="1"/>
</dbReference>